<evidence type="ECO:0000313" key="1">
    <source>
        <dbReference type="EMBL" id="HEC74324.1"/>
    </source>
</evidence>
<organism evidence="1">
    <name type="scientific">Methylophaga aminisulfidivorans</name>
    <dbReference type="NCBI Taxonomy" id="230105"/>
    <lineage>
        <taxon>Bacteria</taxon>
        <taxon>Pseudomonadati</taxon>
        <taxon>Pseudomonadota</taxon>
        <taxon>Gammaproteobacteria</taxon>
        <taxon>Thiotrichales</taxon>
        <taxon>Piscirickettsiaceae</taxon>
        <taxon>Methylophaga</taxon>
    </lineage>
</organism>
<protein>
    <submittedName>
        <fullName evidence="1">Uncharacterized protein</fullName>
    </submittedName>
</protein>
<proteinExistence type="predicted"/>
<sequence length="110" mass="12519">MYKELPAGHVRLLDWNIIVLDLPNENLTEIFVGYSQTDLIGRVSTPIQEFDIKTGQGKTKSGSIYEVIGEPGKPHDDAIYVLERIIGLDLVQKELFVDPYKGKIRFKYPI</sequence>
<reference evidence="1" key="1">
    <citation type="journal article" date="2020" name="mSystems">
        <title>Genome- and Community-Level Interaction Insights into Carbon Utilization and Element Cycling Functions of Hydrothermarchaeota in Hydrothermal Sediment.</title>
        <authorList>
            <person name="Zhou Z."/>
            <person name="Liu Y."/>
            <person name="Xu W."/>
            <person name="Pan J."/>
            <person name="Luo Z.H."/>
            <person name="Li M."/>
        </authorList>
    </citation>
    <scope>NUCLEOTIDE SEQUENCE [LARGE SCALE GENOMIC DNA]</scope>
    <source>
        <strain evidence="1">HyVt-380</strain>
    </source>
</reference>
<dbReference type="Proteomes" id="UP000886384">
    <property type="component" value="Unassembled WGS sequence"/>
</dbReference>
<comment type="caution">
    <text evidence="1">The sequence shown here is derived from an EMBL/GenBank/DDBJ whole genome shotgun (WGS) entry which is preliminary data.</text>
</comment>
<dbReference type="AlphaFoldDB" id="A0A7C1W099"/>
<gene>
    <name evidence="1" type="ORF">ENI26_08125</name>
</gene>
<accession>A0A7C1W099</accession>
<name>A0A7C1W099_9GAMM</name>
<dbReference type="EMBL" id="DRHY01000178">
    <property type="protein sequence ID" value="HEC74324.1"/>
    <property type="molecule type" value="Genomic_DNA"/>
</dbReference>